<evidence type="ECO:0000313" key="1">
    <source>
        <dbReference type="EMBL" id="PBK99893.1"/>
    </source>
</evidence>
<dbReference type="InParanoid" id="A0A2H3EI78"/>
<sequence>MSSTQSSLLPAVGGVGGCGALSDANQDITTHYLTNSSSSPSVLSDVGNSGNTCEQPKGLAVFFGNFISHATDIEDLRAYLSGSPTQSHFVLTNNAGWSPSLQDHILSHPSAKTSRDLTVRAVDLRSQGLVYILKYSFNLSISPSHILDNIGAVELTTSILEATTISALGSLSNLQTLKVIAKHRMSPVPRPSLPLFRNLVELEVEGRIRDACRILKACFKFQSRVRKFRVCSSSYASTERLDKLLLVLCPEVNHVSIIVLPRVKRKILT</sequence>
<evidence type="ECO:0000313" key="2">
    <source>
        <dbReference type="Proteomes" id="UP000217790"/>
    </source>
</evidence>
<keyword evidence="2" id="KW-1185">Reference proteome</keyword>
<dbReference type="OrthoDB" id="2951186at2759"/>
<gene>
    <name evidence="1" type="ORF">ARMGADRAFT_1161472</name>
</gene>
<dbReference type="EMBL" id="KZ293647">
    <property type="protein sequence ID" value="PBK99893.1"/>
    <property type="molecule type" value="Genomic_DNA"/>
</dbReference>
<protein>
    <submittedName>
        <fullName evidence="1">Uncharacterized protein</fullName>
    </submittedName>
</protein>
<organism evidence="1 2">
    <name type="scientific">Armillaria gallica</name>
    <name type="common">Bulbous honey fungus</name>
    <name type="synonym">Armillaria bulbosa</name>
    <dbReference type="NCBI Taxonomy" id="47427"/>
    <lineage>
        <taxon>Eukaryota</taxon>
        <taxon>Fungi</taxon>
        <taxon>Dikarya</taxon>
        <taxon>Basidiomycota</taxon>
        <taxon>Agaricomycotina</taxon>
        <taxon>Agaricomycetes</taxon>
        <taxon>Agaricomycetidae</taxon>
        <taxon>Agaricales</taxon>
        <taxon>Marasmiineae</taxon>
        <taxon>Physalacriaceae</taxon>
        <taxon>Armillaria</taxon>
    </lineage>
</organism>
<proteinExistence type="predicted"/>
<accession>A0A2H3EI78</accession>
<dbReference type="AlphaFoldDB" id="A0A2H3EI78"/>
<reference evidence="2" key="1">
    <citation type="journal article" date="2017" name="Nat. Ecol. Evol.">
        <title>Genome expansion and lineage-specific genetic innovations in the forest pathogenic fungi Armillaria.</title>
        <authorList>
            <person name="Sipos G."/>
            <person name="Prasanna A.N."/>
            <person name="Walter M.C."/>
            <person name="O'Connor E."/>
            <person name="Balint B."/>
            <person name="Krizsan K."/>
            <person name="Kiss B."/>
            <person name="Hess J."/>
            <person name="Varga T."/>
            <person name="Slot J."/>
            <person name="Riley R."/>
            <person name="Boka B."/>
            <person name="Rigling D."/>
            <person name="Barry K."/>
            <person name="Lee J."/>
            <person name="Mihaltcheva S."/>
            <person name="LaButti K."/>
            <person name="Lipzen A."/>
            <person name="Waldron R."/>
            <person name="Moloney N.M."/>
            <person name="Sperisen C."/>
            <person name="Kredics L."/>
            <person name="Vagvoelgyi C."/>
            <person name="Patrignani A."/>
            <person name="Fitzpatrick D."/>
            <person name="Nagy I."/>
            <person name="Doyle S."/>
            <person name="Anderson J.B."/>
            <person name="Grigoriev I.V."/>
            <person name="Gueldener U."/>
            <person name="Muensterkoetter M."/>
            <person name="Nagy L.G."/>
        </authorList>
    </citation>
    <scope>NUCLEOTIDE SEQUENCE [LARGE SCALE GENOMIC DNA]</scope>
    <source>
        <strain evidence="2">Ar21-2</strain>
    </source>
</reference>
<dbReference type="Proteomes" id="UP000217790">
    <property type="component" value="Unassembled WGS sequence"/>
</dbReference>
<name>A0A2H3EI78_ARMGA</name>